<dbReference type="InterPro" id="IPR022104">
    <property type="entry name" value="DUF3644"/>
</dbReference>
<sequence>MSALSESLVFNSKQALFAAIEIHNKPIFPYRYQICSILLINAWELILKGYIAKYRTKVKLISEDGTTKPFEECLAFVKSAIGNEFALENENLECLYEFRCDYIHFYQDSIDPILYSLLGKGVQLYSRFLLKFFGVDLCDEAHLILLPVGFKPPVSPIDFLSNKSNLKDSSKEVKEFVRKVIVSTTTLAKMGVEEPILYTFSMSVENEKRVKNADIVAAITQEIGHEAIAVKNVLHGVRISNEDGAKVVKVEEESLFLTVYTQSSREVYLNAVKRFPGLKQNKQYRDIMNQAKTNPHLFKIRYLDVLHHKGTGQGFYSEAIYNVLAEHYKTKETDDMATQIEEATNTKKAEAEPPI</sequence>
<protein>
    <recommendedName>
        <fullName evidence="1">DUF3644 domain-containing protein</fullName>
    </recommendedName>
</protein>
<organism evidence="2 3">
    <name type="scientific">Mucilaginibacter pocheonensis</name>
    <dbReference type="NCBI Taxonomy" id="398050"/>
    <lineage>
        <taxon>Bacteria</taxon>
        <taxon>Pseudomonadati</taxon>
        <taxon>Bacteroidota</taxon>
        <taxon>Sphingobacteriia</taxon>
        <taxon>Sphingobacteriales</taxon>
        <taxon>Sphingobacteriaceae</taxon>
        <taxon>Mucilaginibacter</taxon>
    </lineage>
</organism>
<reference evidence="2 3" key="1">
    <citation type="submission" date="2023-07" db="EMBL/GenBank/DDBJ databases">
        <title>Sorghum-associated microbial communities from plants grown in Nebraska, USA.</title>
        <authorList>
            <person name="Schachtman D."/>
        </authorList>
    </citation>
    <scope>NUCLEOTIDE SEQUENCE [LARGE SCALE GENOMIC DNA]</scope>
    <source>
        <strain evidence="2 3">3262</strain>
    </source>
</reference>
<accession>A0ABU1TIK8</accession>
<evidence type="ECO:0000313" key="3">
    <source>
        <dbReference type="Proteomes" id="UP001247620"/>
    </source>
</evidence>
<dbReference type="EMBL" id="JAVDUU010000005">
    <property type="protein sequence ID" value="MDR6945064.1"/>
    <property type="molecule type" value="Genomic_DNA"/>
</dbReference>
<dbReference type="RefSeq" id="WP_310102406.1">
    <property type="nucleotide sequence ID" value="NZ_JAVDUU010000005.1"/>
</dbReference>
<name>A0ABU1TIK8_9SPHI</name>
<keyword evidence="3" id="KW-1185">Reference proteome</keyword>
<dbReference type="Pfam" id="PF12358">
    <property type="entry name" value="DUF3644"/>
    <property type="match status" value="1"/>
</dbReference>
<gene>
    <name evidence="2" type="ORF">J2W55_004932</name>
</gene>
<evidence type="ECO:0000313" key="2">
    <source>
        <dbReference type="EMBL" id="MDR6945064.1"/>
    </source>
</evidence>
<comment type="caution">
    <text evidence="2">The sequence shown here is derived from an EMBL/GenBank/DDBJ whole genome shotgun (WGS) entry which is preliminary data.</text>
</comment>
<evidence type="ECO:0000259" key="1">
    <source>
        <dbReference type="Pfam" id="PF12358"/>
    </source>
</evidence>
<dbReference type="Proteomes" id="UP001247620">
    <property type="component" value="Unassembled WGS sequence"/>
</dbReference>
<feature type="domain" description="DUF3644" evidence="1">
    <location>
        <begin position="8"/>
        <end position="180"/>
    </location>
</feature>
<proteinExistence type="predicted"/>